<dbReference type="InterPro" id="IPR016167">
    <property type="entry name" value="FAD-bd_PCMH_sub1"/>
</dbReference>
<keyword evidence="4" id="KW-0274">FAD</keyword>
<dbReference type="PANTHER" id="PTHR43716:SF2">
    <property type="entry name" value="BLL6224 PROTEIN"/>
    <property type="match status" value="1"/>
</dbReference>
<sequence>MSDAQTPPRPQALPGDVIARLKAALGPKGWSQDANELGPHIADWRGRFQGQTPILLKPANTAEVSAAVRICHEAGIAITPQGGNTSLCGASTPQGEVLMTLKRMNAVREVDPDNDSMTVEAGCILESLQNTAASAGRLFPLSLGSQGSAMIGGLISTNAGGVHVLRYGMTRELVLGLEAVLPDGTIWSGLTGLRKDNTGYDLKQLLIGAEGTLGIITAATLKLFPRPAKMELAFCGLNSVEDAVSFLSLAKKVSGGAVTAFEIMPRLALDFVLAFVPGTRDPLESSHPWYVVCEMSFGRVEGARETLEAALGEAFEAELISDAAIAENESQALDFWRLRESIALAERGQGTAIKHDISIPVSKMAAFIKLAGERIKTIFPDGVVVAFGHVGDGNVHYNIVGLDEATQQAMLAKGTAISSCVYDTVDEFGGSISAEHGIGILKREELAARKPVDVAVMRAIKQALDPKGIMNPRVLLG</sequence>
<dbReference type="Gene3D" id="1.10.45.10">
    <property type="entry name" value="Vanillyl-alcohol Oxidase, Chain A, domain 4"/>
    <property type="match status" value="1"/>
</dbReference>
<dbReference type="AlphaFoldDB" id="A0A1G9MLA7"/>
<evidence type="ECO:0000313" key="6">
    <source>
        <dbReference type="EMBL" id="SDL74801.1"/>
    </source>
</evidence>
<evidence type="ECO:0000256" key="1">
    <source>
        <dbReference type="ARBA" id="ARBA00001974"/>
    </source>
</evidence>
<dbReference type="PANTHER" id="PTHR43716">
    <property type="entry name" value="D-2-HYDROXYGLUTARATE DEHYDROGENASE, MITOCHONDRIAL"/>
    <property type="match status" value="1"/>
</dbReference>
<dbReference type="InterPro" id="IPR006094">
    <property type="entry name" value="Oxid_FAD_bind_N"/>
</dbReference>
<keyword evidence="3" id="KW-0285">Flavoprotein</keyword>
<feature type="domain" description="FAD-binding PCMH-type" evidence="5">
    <location>
        <begin position="48"/>
        <end position="226"/>
    </location>
</feature>
<dbReference type="Pfam" id="PF01565">
    <property type="entry name" value="FAD_binding_4"/>
    <property type="match status" value="1"/>
</dbReference>
<proteinExistence type="inferred from homology"/>
<dbReference type="InterPro" id="IPR016166">
    <property type="entry name" value="FAD-bd_PCMH"/>
</dbReference>
<dbReference type="Gene3D" id="3.30.70.2190">
    <property type="match status" value="1"/>
</dbReference>
<evidence type="ECO:0000256" key="3">
    <source>
        <dbReference type="ARBA" id="ARBA00022630"/>
    </source>
</evidence>
<dbReference type="OrthoDB" id="9811557at2"/>
<dbReference type="Gene3D" id="3.30.70.2740">
    <property type="match status" value="1"/>
</dbReference>
<dbReference type="InterPro" id="IPR051264">
    <property type="entry name" value="FAD-oxidored/transferase_4"/>
</dbReference>
<dbReference type="SUPFAM" id="SSF55103">
    <property type="entry name" value="FAD-linked oxidases, C-terminal domain"/>
    <property type="match status" value="1"/>
</dbReference>
<dbReference type="PROSITE" id="PS51387">
    <property type="entry name" value="FAD_PCMH"/>
    <property type="match status" value="1"/>
</dbReference>
<dbReference type="EMBL" id="FNHG01000002">
    <property type="protein sequence ID" value="SDL74801.1"/>
    <property type="molecule type" value="Genomic_DNA"/>
</dbReference>
<dbReference type="GO" id="GO:0071949">
    <property type="term" value="F:FAD binding"/>
    <property type="evidence" value="ECO:0007669"/>
    <property type="project" value="InterPro"/>
</dbReference>
<evidence type="ECO:0000256" key="2">
    <source>
        <dbReference type="ARBA" id="ARBA00008000"/>
    </source>
</evidence>
<comment type="cofactor">
    <cofactor evidence="1">
        <name>FAD</name>
        <dbReference type="ChEBI" id="CHEBI:57692"/>
    </cofactor>
</comment>
<evidence type="ECO:0000259" key="5">
    <source>
        <dbReference type="PROSITE" id="PS51387"/>
    </source>
</evidence>
<dbReference type="Pfam" id="PF02913">
    <property type="entry name" value="FAD-oxidase_C"/>
    <property type="match status" value="1"/>
</dbReference>
<comment type="similarity">
    <text evidence="2">Belongs to the FAD-binding oxidoreductase/transferase type 4 family.</text>
</comment>
<name>A0A1G9MLA7_9PROT</name>
<organism evidence="6 7">
    <name type="scientific">Maricaulis salignorans</name>
    <dbReference type="NCBI Taxonomy" id="144026"/>
    <lineage>
        <taxon>Bacteria</taxon>
        <taxon>Pseudomonadati</taxon>
        <taxon>Pseudomonadota</taxon>
        <taxon>Alphaproteobacteria</taxon>
        <taxon>Maricaulales</taxon>
        <taxon>Maricaulaceae</taxon>
        <taxon>Maricaulis</taxon>
    </lineage>
</organism>
<dbReference type="SUPFAM" id="SSF56176">
    <property type="entry name" value="FAD-binding/transporter-associated domain-like"/>
    <property type="match status" value="1"/>
</dbReference>
<dbReference type="InterPro" id="IPR016171">
    <property type="entry name" value="Vanillyl_alc_oxidase_C-sub2"/>
</dbReference>
<dbReference type="FunFam" id="1.10.45.10:FF:000001">
    <property type="entry name" value="D-lactate dehydrogenase mitochondrial"/>
    <property type="match status" value="1"/>
</dbReference>
<dbReference type="Gene3D" id="3.30.465.10">
    <property type="match status" value="1"/>
</dbReference>
<keyword evidence="7" id="KW-1185">Reference proteome</keyword>
<accession>A0A1G9MLA7</accession>
<dbReference type="GO" id="GO:0022904">
    <property type="term" value="P:respiratory electron transport chain"/>
    <property type="evidence" value="ECO:0007669"/>
    <property type="project" value="TreeGrafter"/>
</dbReference>
<gene>
    <name evidence="6" type="ORF">SAMN04488568_10224</name>
</gene>
<dbReference type="Gene3D" id="3.30.43.10">
    <property type="entry name" value="Uridine Diphospho-n-acetylenolpyruvylglucosamine Reductase, domain 2"/>
    <property type="match status" value="1"/>
</dbReference>
<evidence type="ECO:0000256" key="4">
    <source>
        <dbReference type="ARBA" id="ARBA00022827"/>
    </source>
</evidence>
<dbReference type="InterPro" id="IPR016169">
    <property type="entry name" value="FAD-bd_PCMH_sub2"/>
</dbReference>
<dbReference type="Proteomes" id="UP000199759">
    <property type="component" value="Unassembled WGS sequence"/>
</dbReference>
<dbReference type="InterPro" id="IPR004113">
    <property type="entry name" value="FAD-bd_oxidored_4_C"/>
</dbReference>
<dbReference type="STRING" id="144026.SAMN04488568_10224"/>
<dbReference type="RefSeq" id="WP_091765948.1">
    <property type="nucleotide sequence ID" value="NZ_FNHG01000002.1"/>
</dbReference>
<dbReference type="InterPro" id="IPR016164">
    <property type="entry name" value="FAD-linked_Oxase-like_C"/>
</dbReference>
<evidence type="ECO:0000313" key="7">
    <source>
        <dbReference type="Proteomes" id="UP000199759"/>
    </source>
</evidence>
<dbReference type="GO" id="GO:0003824">
    <property type="term" value="F:catalytic activity"/>
    <property type="evidence" value="ECO:0007669"/>
    <property type="project" value="InterPro"/>
</dbReference>
<reference evidence="6 7" key="1">
    <citation type="submission" date="2016-10" db="EMBL/GenBank/DDBJ databases">
        <authorList>
            <person name="de Groot N.N."/>
        </authorList>
    </citation>
    <scope>NUCLEOTIDE SEQUENCE [LARGE SCALE GENOMIC DNA]</scope>
    <source>
        <strain evidence="6 7">DSM 16077</strain>
    </source>
</reference>
<protein>
    <submittedName>
        <fullName evidence="6">FAD/FMN-containing dehydrogenase</fullName>
    </submittedName>
</protein>
<dbReference type="InterPro" id="IPR036318">
    <property type="entry name" value="FAD-bd_PCMH-like_sf"/>
</dbReference>